<name>U9T931_RHIID</name>
<protein>
    <submittedName>
        <fullName evidence="1">Uncharacterized protein</fullName>
    </submittedName>
</protein>
<dbReference type="EMBL" id="KI297627">
    <property type="protein sequence ID" value="ERZ99870.1"/>
    <property type="molecule type" value="Genomic_DNA"/>
</dbReference>
<evidence type="ECO:0000313" key="1">
    <source>
        <dbReference type="EMBL" id="ERZ99870.1"/>
    </source>
</evidence>
<accession>U9T931</accession>
<dbReference type="HOGENOM" id="CLU_2886955_0_0_1"/>
<reference evidence="1" key="1">
    <citation type="submission" date="2013-07" db="EMBL/GenBank/DDBJ databases">
        <title>The genome of an arbuscular mycorrhizal fungus provides insights into the evolution of the oldest plant symbiosis.</title>
        <authorList>
            <consortium name="DOE Joint Genome Institute"/>
            <person name="Tisserant E."/>
            <person name="Malbreil M."/>
            <person name="Kuo A."/>
            <person name="Kohler A."/>
            <person name="Symeonidi A."/>
            <person name="Balestrini R."/>
            <person name="Charron P."/>
            <person name="Duensing N."/>
            <person name="Frei-dit-Frey N."/>
            <person name="Gianinazzi-Pearson V."/>
            <person name="Gilbert B."/>
            <person name="Handa Y."/>
            <person name="Hijri M."/>
            <person name="Kaul R."/>
            <person name="Kawaguchi M."/>
            <person name="Krajinski F."/>
            <person name="Lammers P."/>
            <person name="Lapierre D."/>
            <person name="Masclaux F.G."/>
            <person name="Murat C."/>
            <person name="Morin E."/>
            <person name="Ndikumana S."/>
            <person name="Pagni M."/>
            <person name="Petitpierre D."/>
            <person name="Requena N."/>
            <person name="Rosikiewicz P."/>
            <person name="Riley R."/>
            <person name="Saito K."/>
            <person name="San Clemente H."/>
            <person name="Shapiro H."/>
            <person name="van Tuinen D."/>
            <person name="Becard G."/>
            <person name="Bonfante P."/>
            <person name="Paszkowski U."/>
            <person name="Shachar-Hill Y."/>
            <person name="Young J.P."/>
            <person name="Sanders I.R."/>
            <person name="Henrissat B."/>
            <person name="Rensing S.A."/>
            <person name="Grigoriev I.V."/>
            <person name="Corradi N."/>
            <person name="Roux C."/>
            <person name="Martin F."/>
        </authorList>
    </citation>
    <scope>NUCLEOTIDE SEQUENCE</scope>
    <source>
        <strain evidence="1">DAOM 197198</strain>
    </source>
</reference>
<sequence>MRIADLTHFVISLEMVTPFFIIQFVTHHDLSNPESENLLPNDQQSRKSRDYFYRTLLYKVSFQ</sequence>
<organism evidence="1">
    <name type="scientific">Rhizophagus irregularis (strain DAOM 181602 / DAOM 197198 / MUCL 43194)</name>
    <name type="common">Arbuscular mycorrhizal fungus</name>
    <name type="synonym">Glomus intraradices</name>
    <dbReference type="NCBI Taxonomy" id="747089"/>
    <lineage>
        <taxon>Eukaryota</taxon>
        <taxon>Fungi</taxon>
        <taxon>Fungi incertae sedis</taxon>
        <taxon>Mucoromycota</taxon>
        <taxon>Glomeromycotina</taxon>
        <taxon>Glomeromycetes</taxon>
        <taxon>Glomerales</taxon>
        <taxon>Glomeraceae</taxon>
        <taxon>Rhizophagus</taxon>
    </lineage>
</organism>
<gene>
    <name evidence="1" type="ORF">GLOINDRAFT_274597</name>
</gene>
<dbReference type="AlphaFoldDB" id="U9T931"/>
<proteinExistence type="predicted"/>